<protein>
    <submittedName>
        <fullName evidence="1">DNA alkylation repair protein</fullName>
    </submittedName>
</protein>
<dbReference type="Pfam" id="PF08713">
    <property type="entry name" value="DNA_alkylation"/>
    <property type="match status" value="1"/>
</dbReference>
<dbReference type="InterPro" id="IPR016024">
    <property type="entry name" value="ARM-type_fold"/>
</dbReference>
<comment type="caution">
    <text evidence="1">The sequence shown here is derived from an EMBL/GenBank/DDBJ whole genome shotgun (WGS) entry which is preliminary data.</text>
</comment>
<reference evidence="1 2" key="1">
    <citation type="submission" date="2017-06" db="EMBL/GenBank/DDBJ databases">
        <title>Cultured bacterium strain Saccharothrix yanglingensis Hhs.015.</title>
        <authorList>
            <person name="Xia Y."/>
        </authorList>
    </citation>
    <scope>NUCLEOTIDE SEQUENCE [LARGE SCALE GENOMIC DNA]</scope>
    <source>
        <strain evidence="1 2">Hhs.015</strain>
    </source>
</reference>
<gene>
    <name evidence="1" type="ORF">CKY47_32280</name>
</gene>
<organism evidence="1 2">
    <name type="scientific">Saccharothrix yanglingensis</name>
    <dbReference type="NCBI Taxonomy" id="659496"/>
    <lineage>
        <taxon>Bacteria</taxon>
        <taxon>Bacillati</taxon>
        <taxon>Actinomycetota</taxon>
        <taxon>Actinomycetes</taxon>
        <taxon>Pseudonocardiales</taxon>
        <taxon>Pseudonocardiaceae</taxon>
        <taxon>Saccharothrix</taxon>
    </lineage>
</organism>
<proteinExistence type="predicted"/>
<evidence type="ECO:0000313" key="2">
    <source>
        <dbReference type="Proteomes" id="UP001225605"/>
    </source>
</evidence>
<dbReference type="CDD" id="cd07064">
    <property type="entry name" value="AlkD_like_1"/>
    <property type="match status" value="1"/>
</dbReference>
<dbReference type="Gene3D" id="1.25.10.90">
    <property type="match status" value="1"/>
</dbReference>
<accession>A0ABU0X8U4</accession>
<dbReference type="RefSeq" id="WP_371320776.1">
    <property type="nucleotide sequence ID" value="NZ_NSDM01000019.1"/>
</dbReference>
<dbReference type="EMBL" id="NSDM01000019">
    <property type="protein sequence ID" value="MDQ2588553.1"/>
    <property type="molecule type" value="Genomic_DNA"/>
</dbReference>
<dbReference type="SUPFAM" id="SSF48371">
    <property type="entry name" value="ARM repeat"/>
    <property type="match status" value="1"/>
</dbReference>
<dbReference type="Proteomes" id="UP001225605">
    <property type="component" value="Unassembled WGS sequence"/>
</dbReference>
<sequence>MPEASHTNLPYGVRVNGLAGVIRRGLAAAASPAKAPGMRRYMKSDMPFLGVPKPERVRVLRAALAEHPLTSRDEWLATALELWRDARFREERYAAVDLTGRRRDWQDVDLLPVYDEFVVTGAWWDFVDEVAANRVGPLLRAHPAHVTPLVRAWATDEDRWRRRTAVICQLASKGATDRDLLRDVVEANTADPDFFLRKAVGWALRQHARTDPDWVRAFVDDHPGLSALSRREALRHL</sequence>
<name>A0ABU0X8U4_9PSEU</name>
<dbReference type="InterPro" id="IPR014825">
    <property type="entry name" value="DNA_alkylation"/>
</dbReference>
<dbReference type="PANTHER" id="PTHR34070:SF1">
    <property type="entry name" value="DNA ALKYLATION REPAIR PROTEIN"/>
    <property type="match status" value="1"/>
</dbReference>
<evidence type="ECO:0000313" key="1">
    <source>
        <dbReference type="EMBL" id="MDQ2588553.1"/>
    </source>
</evidence>
<keyword evidence="2" id="KW-1185">Reference proteome</keyword>
<dbReference type="PANTHER" id="PTHR34070">
    <property type="entry name" value="ARMADILLO-TYPE FOLD"/>
    <property type="match status" value="1"/>
</dbReference>